<dbReference type="RefSeq" id="WP_123176840.1">
    <property type="nucleotide sequence ID" value="NZ_QWDD01000001.1"/>
</dbReference>
<dbReference type="Pfam" id="PF15515">
    <property type="entry name" value="MvaI_BcnI"/>
    <property type="match status" value="1"/>
</dbReference>
<dbReference type="InterPro" id="IPR029127">
    <property type="entry name" value="MvaI_BcnI"/>
</dbReference>
<protein>
    <submittedName>
        <fullName evidence="2">MvaI/BcnI restriction endonuclease family protein</fullName>
    </submittedName>
</protein>
<reference evidence="2 3" key="1">
    <citation type="submission" date="2018-08" db="EMBL/GenBank/DDBJ databases">
        <title>Genome sequence of Methylocystis hirsuta CSC1, a methanotroph able to accumulate PHAs.</title>
        <authorList>
            <person name="Bordel S."/>
            <person name="Rodriguez E."/>
            <person name="Gancedo J."/>
            <person name="Munoz R."/>
        </authorList>
    </citation>
    <scope>NUCLEOTIDE SEQUENCE [LARGE SCALE GENOMIC DNA]</scope>
    <source>
        <strain evidence="2 3">CSC1</strain>
    </source>
</reference>
<evidence type="ECO:0000313" key="3">
    <source>
        <dbReference type="Proteomes" id="UP000268623"/>
    </source>
</evidence>
<dbReference type="AlphaFoldDB" id="A0A3M9XTH8"/>
<keyword evidence="3" id="KW-1185">Reference proteome</keyword>
<evidence type="ECO:0000259" key="1">
    <source>
        <dbReference type="Pfam" id="PF15515"/>
    </source>
</evidence>
<dbReference type="InterPro" id="IPR043004">
    <property type="entry name" value="MvaI_BcnI_cat"/>
</dbReference>
<accession>A0A3M9XTH8</accession>
<dbReference type="GO" id="GO:0004519">
    <property type="term" value="F:endonuclease activity"/>
    <property type="evidence" value="ECO:0007669"/>
    <property type="project" value="UniProtKB-KW"/>
</dbReference>
<sequence length="265" mass="29623">MPPGQQTFTKEGLIGKLAEIEAMGFIPNARHGNHGGVGNTLEDLLGIEENNLPIPNAAEWELKTHRKGSASLVTLFHSEPSPRAVRFVPRVLLPLYGWPHQQAGAKYPATERSFRQTISGAGPSDRGFKVVVDRDARKVLISFDPLSVDSRHHLWLAQVKERAGLAELDPQPYWGFDDLAHDAGSKLHNSFFVEAEVKRETGRELYHYSRATMLSAFSLDRLLAGIESGVVYVDFDARSGHNHGTKFRVRSDALPMLYEQNKRLF</sequence>
<dbReference type="CDD" id="cd22339">
    <property type="entry name" value="NciI-like"/>
    <property type="match status" value="1"/>
</dbReference>
<keyword evidence="2" id="KW-0255">Endonuclease</keyword>
<dbReference type="InterPro" id="IPR043005">
    <property type="entry name" value="MvaI_BcnI_rec"/>
</dbReference>
<feature type="domain" description="MvaI/BcnI restriction endonuclease" evidence="1">
    <location>
        <begin position="14"/>
        <end position="258"/>
    </location>
</feature>
<dbReference type="OrthoDB" id="9204522at2"/>
<organism evidence="2 3">
    <name type="scientific">Methylocystis hirsuta</name>
    <dbReference type="NCBI Taxonomy" id="369798"/>
    <lineage>
        <taxon>Bacteria</taxon>
        <taxon>Pseudomonadati</taxon>
        <taxon>Pseudomonadota</taxon>
        <taxon>Alphaproteobacteria</taxon>
        <taxon>Hyphomicrobiales</taxon>
        <taxon>Methylocystaceae</taxon>
        <taxon>Methylocystis</taxon>
    </lineage>
</organism>
<dbReference type="EMBL" id="QWDD01000001">
    <property type="protein sequence ID" value="RNJ50936.1"/>
    <property type="molecule type" value="Genomic_DNA"/>
</dbReference>
<keyword evidence="2" id="KW-0378">Hydrolase</keyword>
<dbReference type="Proteomes" id="UP000268623">
    <property type="component" value="Unassembled WGS sequence"/>
</dbReference>
<dbReference type="Gene3D" id="3.30.70.3570">
    <property type="entry name" value="MvaI/BcnI restriction endonuclease, recognition domain"/>
    <property type="match status" value="1"/>
</dbReference>
<proteinExistence type="predicted"/>
<comment type="caution">
    <text evidence="2">The sequence shown here is derived from an EMBL/GenBank/DDBJ whole genome shotgun (WGS) entry which is preliminary data.</text>
</comment>
<evidence type="ECO:0000313" key="2">
    <source>
        <dbReference type="EMBL" id="RNJ50936.1"/>
    </source>
</evidence>
<dbReference type="Gene3D" id="3.40.210.20">
    <property type="entry name" value="MvaI/BcnI restriction endonuclease, catalytic domain"/>
    <property type="match status" value="1"/>
</dbReference>
<name>A0A3M9XTH8_9HYPH</name>
<gene>
    <name evidence="2" type="ORF">D1O30_16445</name>
</gene>
<keyword evidence="2" id="KW-0540">Nuclease</keyword>